<gene>
    <name evidence="2" type="ORF">AAE3_LOCUS11733</name>
</gene>
<name>A0A8S0WH89_CYCAE</name>
<protein>
    <submittedName>
        <fullName evidence="2">Uncharacterized protein</fullName>
    </submittedName>
</protein>
<evidence type="ECO:0000256" key="1">
    <source>
        <dbReference type="SAM" id="Phobius"/>
    </source>
</evidence>
<proteinExistence type="predicted"/>
<comment type="caution">
    <text evidence="2">The sequence shown here is derived from an EMBL/GenBank/DDBJ whole genome shotgun (WGS) entry which is preliminary data.</text>
</comment>
<keyword evidence="1" id="KW-0812">Transmembrane</keyword>
<dbReference type="AlphaFoldDB" id="A0A8S0WH89"/>
<keyword evidence="1" id="KW-1133">Transmembrane helix</keyword>
<feature type="transmembrane region" description="Helical" evidence="1">
    <location>
        <begin position="20"/>
        <end position="38"/>
    </location>
</feature>
<keyword evidence="1" id="KW-0472">Membrane</keyword>
<reference evidence="2 3" key="1">
    <citation type="submission" date="2020-01" db="EMBL/GenBank/DDBJ databases">
        <authorList>
            <person name="Gupta K D."/>
        </authorList>
    </citation>
    <scope>NUCLEOTIDE SEQUENCE [LARGE SCALE GENOMIC DNA]</scope>
</reference>
<accession>A0A8S0WH89</accession>
<keyword evidence="3" id="KW-1185">Reference proteome</keyword>
<organism evidence="2 3">
    <name type="scientific">Cyclocybe aegerita</name>
    <name type="common">Black poplar mushroom</name>
    <name type="synonym">Agrocybe aegerita</name>
    <dbReference type="NCBI Taxonomy" id="1973307"/>
    <lineage>
        <taxon>Eukaryota</taxon>
        <taxon>Fungi</taxon>
        <taxon>Dikarya</taxon>
        <taxon>Basidiomycota</taxon>
        <taxon>Agaricomycotina</taxon>
        <taxon>Agaricomycetes</taxon>
        <taxon>Agaricomycetidae</taxon>
        <taxon>Agaricales</taxon>
        <taxon>Agaricineae</taxon>
        <taxon>Bolbitiaceae</taxon>
        <taxon>Cyclocybe</taxon>
    </lineage>
</organism>
<evidence type="ECO:0000313" key="2">
    <source>
        <dbReference type="EMBL" id="CAA7269460.1"/>
    </source>
</evidence>
<sequence length="243" mass="25574">MNAISAWGTALHRCGLHSPLAILAMLTLTLCWSCLGLCGGDPARARAIVIIVVLDVLSPSLCRPHPHHAAMLPSSSSLSSCHPRPHHRTVVLVVVLPSLSSLCCPHSPPSCPPQHRTILILAPSSPLCRGGQADISRNGSNMRAVSDLGTSCVACTSYMVVFTVTAVESMAPSSSTLCHRAFLALVALVSATQPSCSLWKGGADLVVAHPQAVMVVRFALYATRVLAVFLPLCDAWMEGSQKA</sequence>
<dbReference type="Proteomes" id="UP000467700">
    <property type="component" value="Unassembled WGS sequence"/>
</dbReference>
<evidence type="ECO:0000313" key="3">
    <source>
        <dbReference type="Proteomes" id="UP000467700"/>
    </source>
</evidence>
<dbReference type="EMBL" id="CACVBS010000079">
    <property type="protein sequence ID" value="CAA7269460.1"/>
    <property type="molecule type" value="Genomic_DNA"/>
</dbReference>